<sequence>MAGWAAGSLGLVLGFAGVEDSAQFSAMVTERVDQSYAGTVLTLQVAIGFTLTVATNWLIPLPAEVFARCAFRF</sequence>
<organism evidence="2 3">
    <name type="scientific">Caballeronia glathei</name>
    <dbReference type="NCBI Taxonomy" id="60547"/>
    <lineage>
        <taxon>Bacteria</taxon>
        <taxon>Pseudomonadati</taxon>
        <taxon>Pseudomonadota</taxon>
        <taxon>Betaproteobacteria</taxon>
        <taxon>Burkholderiales</taxon>
        <taxon>Burkholderiaceae</taxon>
        <taxon>Caballeronia</taxon>
    </lineage>
</organism>
<keyword evidence="1" id="KW-1133">Transmembrane helix</keyword>
<protein>
    <submittedName>
        <fullName evidence="2">Uncharacterized protein</fullName>
    </submittedName>
</protein>
<evidence type="ECO:0000256" key="1">
    <source>
        <dbReference type="SAM" id="Phobius"/>
    </source>
</evidence>
<dbReference type="AlphaFoldDB" id="A0A069PDF3"/>
<comment type="caution">
    <text evidence="2">The sequence shown here is derived from an EMBL/GenBank/DDBJ whole genome shotgun (WGS) entry which is preliminary data.</text>
</comment>
<keyword evidence="3" id="KW-1185">Reference proteome</keyword>
<accession>A0A069PDF3</accession>
<dbReference type="EMBL" id="JFHC01000079">
    <property type="protein sequence ID" value="KDR38713.1"/>
    <property type="molecule type" value="Genomic_DNA"/>
</dbReference>
<evidence type="ECO:0000313" key="3">
    <source>
        <dbReference type="Proteomes" id="UP000027466"/>
    </source>
</evidence>
<proteinExistence type="predicted"/>
<gene>
    <name evidence="2" type="ORF">BG61_37825</name>
</gene>
<dbReference type="Proteomes" id="UP000027466">
    <property type="component" value="Unassembled WGS sequence"/>
</dbReference>
<keyword evidence="1" id="KW-0812">Transmembrane</keyword>
<feature type="transmembrane region" description="Helical" evidence="1">
    <location>
        <begin position="36"/>
        <end position="59"/>
    </location>
</feature>
<evidence type="ECO:0000313" key="2">
    <source>
        <dbReference type="EMBL" id="KDR38713.1"/>
    </source>
</evidence>
<reference evidence="2 3" key="1">
    <citation type="submission" date="2014-03" db="EMBL/GenBank/DDBJ databases">
        <title>Draft Genome Sequences of Four Burkholderia Strains.</title>
        <authorList>
            <person name="Liu X.Y."/>
            <person name="Li C.X."/>
            <person name="Xu J.H."/>
        </authorList>
    </citation>
    <scope>NUCLEOTIDE SEQUENCE [LARGE SCALE GENOMIC DNA]</scope>
    <source>
        <strain evidence="2 3">DSM 50014</strain>
    </source>
</reference>
<name>A0A069PDF3_9BURK</name>
<keyword evidence="1" id="KW-0472">Membrane</keyword>